<organism evidence="2 3">
    <name type="scientific">Rhizobium lemnae</name>
    <dbReference type="NCBI Taxonomy" id="1214924"/>
    <lineage>
        <taxon>Bacteria</taxon>
        <taxon>Pseudomonadati</taxon>
        <taxon>Pseudomonadota</taxon>
        <taxon>Alphaproteobacteria</taxon>
        <taxon>Hyphomicrobiales</taxon>
        <taxon>Rhizobiaceae</taxon>
        <taxon>Rhizobium/Agrobacterium group</taxon>
        <taxon>Rhizobium</taxon>
    </lineage>
</organism>
<dbReference type="EMBL" id="JBHSBD010000008">
    <property type="protein sequence ID" value="MFC3966968.1"/>
    <property type="molecule type" value="Genomic_DNA"/>
</dbReference>
<feature type="domain" description="HTH cro/C1-type" evidence="1">
    <location>
        <begin position="17"/>
        <end position="71"/>
    </location>
</feature>
<sequence>MQKSLRTPRQILLQSLLVEARKAKGLTQAELAAALGKPQSFVAKYEGGERRIDVVEFVDITAILGVAASSLLAKIEPAVAKTRSRAQ</sequence>
<dbReference type="PROSITE" id="PS50943">
    <property type="entry name" value="HTH_CROC1"/>
    <property type="match status" value="1"/>
</dbReference>
<dbReference type="RefSeq" id="WP_247262156.1">
    <property type="nucleotide sequence ID" value="NZ_JALJQZ010000037.1"/>
</dbReference>
<accession>A0ABV8E3V1</accession>
<dbReference type="InterPro" id="IPR001387">
    <property type="entry name" value="Cro/C1-type_HTH"/>
</dbReference>
<dbReference type="SMART" id="SM00530">
    <property type="entry name" value="HTH_XRE"/>
    <property type="match status" value="1"/>
</dbReference>
<evidence type="ECO:0000313" key="2">
    <source>
        <dbReference type="EMBL" id="MFC3966968.1"/>
    </source>
</evidence>
<dbReference type="SUPFAM" id="SSF47413">
    <property type="entry name" value="lambda repressor-like DNA-binding domains"/>
    <property type="match status" value="1"/>
</dbReference>
<dbReference type="Pfam" id="PF01381">
    <property type="entry name" value="HTH_3"/>
    <property type="match status" value="1"/>
</dbReference>
<dbReference type="InterPro" id="IPR010982">
    <property type="entry name" value="Lambda_DNA-bd_dom_sf"/>
</dbReference>
<gene>
    <name evidence="2" type="ORF">ACFOVS_02195</name>
</gene>
<protein>
    <submittedName>
        <fullName evidence="2">Helix-turn-helix domain-containing protein</fullName>
    </submittedName>
</protein>
<comment type="caution">
    <text evidence="2">The sequence shown here is derived from an EMBL/GenBank/DDBJ whole genome shotgun (WGS) entry which is preliminary data.</text>
</comment>
<evidence type="ECO:0000259" key="1">
    <source>
        <dbReference type="PROSITE" id="PS50943"/>
    </source>
</evidence>
<dbReference type="Proteomes" id="UP001595697">
    <property type="component" value="Unassembled WGS sequence"/>
</dbReference>
<dbReference type="Gene3D" id="1.10.260.40">
    <property type="entry name" value="lambda repressor-like DNA-binding domains"/>
    <property type="match status" value="1"/>
</dbReference>
<proteinExistence type="predicted"/>
<dbReference type="CDD" id="cd00093">
    <property type="entry name" value="HTH_XRE"/>
    <property type="match status" value="1"/>
</dbReference>
<keyword evidence="3" id="KW-1185">Reference proteome</keyword>
<reference evidence="3" key="1">
    <citation type="journal article" date="2019" name="Int. J. Syst. Evol. Microbiol.">
        <title>The Global Catalogue of Microorganisms (GCM) 10K type strain sequencing project: providing services to taxonomists for standard genome sequencing and annotation.</title>
        <authorList>
            <consortium name="The Broad Institute Genomics Platform"/>
            <consortium name="The Broad Institute Genome Sequencing Center for Infectious Disease"/>
            <person name="Wu L."/>
            <person name="Ma J."/>
        </authorList>
    </citation>
    <scope>NUCLEOTIDE SEQUENCE [LARGE SCALE GENOMIC DNA]</scope>
    <source>
        <strain evidence="3">TBRC 5781</strain>
    </source>
</reference>
<name>A0ABV8E3V1_9HYPH</name>
<evidence type="ECO:0000313" key="3">
    <source>
        <dbReference type="Proteomes" id="UP001595697"/>
    </source>
</evidence>